<dbReference type="OrthoDB" id="2518395at2759"/>
<dbReference type="Proteomes" id="UP000765509">
    <property type="component" value="Unassembled WGS sequence"/>
</dbReference>
<keyword evidence="2" id="KW-1185">Reference proteome</keyword>
<evidence type="ECO:0000313" key="1">
    <source>
        <dbReference type="EMBL" id="MBW0563556.1"/>
    </source>
</evidence>
<gene>
    <name evidence="1" type="ORF">O181_103271</name>
</gene>
<organism evidence="1 2">
    <name type="scientific">Austropuccinia psidii MF-1</name>
    <dbReference type="NCBI Taxonomy" id="1389203"/>
    <lineage>
        <taxon>Eukaryota</taxon>
        <taxon>Fungi</taxon>
        <taxon>Dikarya</taxon>
        <taxon>Basidiomycota</taxon>
        <taxon>Pucciniomycotina</taxon>
        <taxon>Pucciniomycetes</taxon>
        <taxon>Pucciniales</taxon>
        <taxon>Sphaerophragmiaceae</taxon>
        <taxon>Austropuccinia</taxon>
    </lineage>
</organism>
<dbReference type="AlphaFoldDB" id="A0A9Q3PKC9"/>
<sequence length="166" mass="18360">MPDFFWCFAYASACFLHNQLPNSHCKDSSPHQQLFGQAPSIATLYPFGADAIIHIPTVQQNNKLSPRGVACRLLKPLMSGVTGAGCEKGSLSHVANTEILRQVPTEQYSKDENMAIDTLPVTKDITIPKHLGQALSGPLSQEWRKALWYSIPVLPRFKSTISKLKL</sequence>
<proteinExistence type="predicted"/>
<name>A0A9Q3PKC9_9BASI</name>
<comment type="caution">
    <text evidence="1">The sequence shown here is derived from an EMBL/GenBank/DDBJ whole genome shotgun (WGS) entry which is preliminary data.</text>
</comment>
<accession>A0A9Q3PKC9</accession>
<reference evidence="1" key="1">
    <citation type="submission" date="2021-03" db="EMBL/GenBank/DDBJ databases">
        <title>Draft genome sequence of rust myrtle Austropuccinia psidii MF-1, a brazilian biotype.</title>
        <authorList>
            <person name="Quecine M.C."/>
            <person name="Pachon D.M.R."/>
            <person name="Bonatelli M.L."/>
            <person name="Correr F.H."/>
            <person name="Franceschini L.M."/>
            <person name="Leite T.F."/>
            <person name="Margarido G.R.A."/>
            <person name="Almeida C.A."/>
            <person name="Ferrarezi J.A."/>
            <person name="Labate C.A."/>
        </authorList>
    </citation>
    <scope>NUCLEOTIDE SEQUENCE</scope>
    <source>
        <strain evidence="1">MF-1</strain>
    </source>
</reference>
<protein>
    <submittedName>
        <fullName evidence="1">Uncharacterized protein</fullName>
    </submittedName>
</protein>
<evidence type="ECO:0000313" key="2">
    <source>
        <dbReference type="Proteomes" id="UP000765509"/>
    </source>
</evidence>
<dbReference type="EMBL" id="AVOT02074377">
    <property type="protein sequence ID" value="MBW0563556.1"/>
    <property type="molecule type" value="Genomic_DNA"/>
</dbReference>